<name>A0AAN6UA08_9PEZI</name>
<comment type="function">
    <text evidence="4">Esterase involved in the hydrolysis of xylan, a major structural heterogeneous polysaccharide found in plant biomass representing the second most abundant polysaccharide in the biosphere, after cellulose.</text>
</comment>
<evidence type="ECO:0000256" key="1">
    <source>
        <dbReference type="ARBA" id="ARBA00022487"/>
    </source>
</evidence>
<dbReference type="InterPro" id="IPR000254">
    <property type="entry name" value="CBD"/>
</dbReference>
<dbReference type="AlphaFoldDB" id="A0AAN6UA08"/>
<dbReference type="GO" id="GO:0052689">
    <property type="term" value="F:carboxylic ester hydrolase activity"/>
    <property type="evidence" value="ECO:0007669"/>
    <property type="project" value="UniProtKB-KW"/>
</dbReference>
<dbReference type="Proteomes" id="UP001302602">
    <property type="component" value="Unassembled WGS sequence"/>
</dbReference>
<evidence type="ECO:0000256" key="3">
    <source>
        <dbReference type="ARBA" id="ARBA00022801"/>
    </source>
</evidence>
<keyword evidence="3 4" id="KW-0378">Hydrolase</keyword>
<dbReference type="GO" id="GO:0030248">
    <property type="term" value="F:cellulose binding"/>
    <property type="evidence" value="ECO:0007669"/>
    <property type="project" value="InterPro"/>
</dbReference>
<dbReference type="NCBIfam" id="TIGR01840">
    <property type="entry name" value="esterase_phb"/>
    <property type="match status" value="1"/>
</dbReference>
<evidence type="ECO:0000313" key="8">
    <source>
        <dbReference type="Proteomes" id="UP001302602"/>
    </source>
</evidence>
<dbReference type="EMBL" id="MU853223">
    <property type="protein sequence ID" value="KAK4129162.1"/>
    <property type="molecule type" value="Genomic_DNA"/>
</dbReference>
<organism evidence="7 8">
    <name type="scientific">Parathielavia appendiculata</name>
    <dbReference type="NCBI Taxonomy" id="2587402"/>
    <lineage>
        <taxon>Eukaryota</taxon>
        <taxon>Fungi</taxon>
        <taxon>Dikarya</taxon>
        <taxon>Ascomycota</taxon>
        <taxon>Pezizomycotina</taxon>
        <taxon>Sordariomycetes</taxon>
        <taxon>Sordariomycetidae</taxon>
        <taxon>Sordariales</taxon>
        <taxon>Chaetomiaceae</taxon>
        <taxon>Parathielavia</taxon>
    </lineage>
</organism>
<evidence type="ECO:0000256" key="5">
    <source>
        <dbReference type="SAM" id="MobiDB-lite"/>
    </source>
</evidence>
<keyword evidence="4" id="KW-0624">Polysaccharide degradation</keyword>
<dbReference type="SMART" id="SM00236">
    <property type="entry name" value="fCBD"/>
    <property type="match status" value="1"/>
</dbReference>
<dbReference type="GO" id="GO:0045493">
    <property type="term" value="P:xylan catabolic process"/>
    <property type="evidence" value="ECO:0007669"/>
    <property type="project" value="UniProtKB-UniRule"/>
</dbReference>
<protein>
    <recommendedName>
        <fullName evidence="4">Carboxylic ester hydrolase</fullName>
        <ecNumber evidence="4">3.1.1.-</ecNumber>
    </recommendedName>
</protein>
<accession>A0AAN6UA08</accession>
<dbReference type="GeneID" id="87831091"/>
<dbReference type="EC" id="3.1.1.-" evidence="4"/>
<keyword evidence="1 4" id="KW-0719">Serine esterase</keyword>
<keyword evidence="4" id="KW-0119">Carbohydrate metabolism</keyword>
<keyword evidence="2 4" id="KW-0732">Signal</keyword>
<evidence type="ECO:0000256" key="2">
    <source>
        <dbReference type="ARBA" id="ARBA00022729"/>
    </source>
</evidence>
<dbReference type="Pfam" id="PF00734">
    <property type="entry name" value="CBM_1"/>
    <property type="match status" value="1"/>
</dbReference>
<dbReference type="Pfam" id="PF10503">
    <property type="entry name" value="Esterase_PHB"/>
    <property type="match status" value="1"/>
</dbReference>
<keyword evidence="4" id="KW-0964">Secreted</keyword>
<sequence>MKFSTLVSSLMALAPFSAAAEIVKRATLTQVTNFGSNPSGARMFIYVPDRLQPNPAILTAVHYCTGTAQAFYTGTPYARLADQYGFIVIYPESPNSGGCWDVSSRASLTRNGGGNSNSIANMVTYTISQYNADRNRVFVAGTSSGAMMTNVLAATYPDLFKAASAYAGVPAGCFYTGTVAGWNSTCANGQSITTQSAWAQTALDMYPGYTGPRPRMMIYHGSADTTIYPQNFNETLKQWAGVFGYSYGQPQQTLPNNPSAGYTKYVYGPNLVGVYGTGVTHNIPVNGALDMEWFGITGGGSTTTTSTVAPSTTRISTTTSSSRISSSSSTTTTSTPSSCTAPRWAQCAGNGYTGCRTCASPYKCTYQNDWYSQCL</sequence>
<dbReference type="InterPro" id="IPR050955">
    <property type="entry name" value="Plant_Biomass_Hydrol_Est"/>
</dbReference>
<comment type="caution">
    <text evidence="7">The sequence shown here is derived from an EMBL/GenBank/DDBJ whole genome shotgun (WGS) entry which is preliminary data.</text>
</comment>
<evidence type="ECO:0000256" key="4">
    <source>
        <dbReference type="RuleBase" id="RU367147"/>
    </source>
</evidence>
<dbReference type="InterPro" id="IPR010126">
    <property type="entry name" value="Esterase_phb"/>
</dbReference>
<keyword evidence="8" id="KW-1185">Reference proteome</keyword>
<dbReference type="Gene3D" id="3.40.50.1820">
    <property type="entry name" value="alpha/beta hydrolase"/>
    <property type="match status" value="1"/>
</dbReference>
<dbReference type="GO" id="GO:0005576">
    <property type="term" value="C:extracellular region"/>
    <property type="evidence" value="ECO:0007669"/>
    <property type="project" value="UniProtKB-SubCell"/>
</dbReference>
<gene>
    <name evidence="7" type="ORF">N657DRAFT_652637</name>
</gene>
<dbReference type="PROSITE" id="PS51164">
    <property type="entry name" value="CBM1_2"/>
    <property type="match status" value="1"/>
</dbReference>
<feature type="domain" description="CBM1" evidence="6">
    <location>
        <begin position="339"/>
        <end position="375"/>
    </location>
</feature>
<dbReference type="PANTHER" id="PTHR43037">
    <property type="entry name" value="UNNAMED PRODUCT-RELATED"/>
    <property type="match status" value="1"/>
</dbReference>
<proteinExistence type="inferred from homology"/>
<dbReference type="SUPFAM" id="SSF53474">
    <property type="entry name" value="alpha/beta-Hydrolases"/>
    <property type="match status" value="2"/>
</dbReference>
<comment type="subcellular location">
    <subcellularLocation>
        <location evidence="4">Secreted</location>
    </subcellularLocation>
</comment>
<comment type="similarity">
    <text evidence="4">Belongs to the carbohydrate esterase 1 (CE1) family.</text>
</comment>
<feature type="region of interest" description="Disordered" evidence="5">
    <location>
        <begin position="303"/>
        <end position="340"/>
    </location>
</feature>
<evidence type="ECO:0000313" key="7">
    <source>
        <dbReference type="EMBL" id="KAK4129162.1"/>
    </source>
</evidence>
<dbReference type="InterPro" id="IPR029058">
    <property type="entry name" value="AB_hydrolase_fold"/>
</dbReference>
<feature type="chain" id="PRO_5042668860" description="Carboxylic ester hydrolase" evidence="4">
    <location>
        <begin position="20"/>
        <end position="375"/>
    </location>
</feature>
<reference evidence="7" key="1">
    <citation type="journal article" date="2023" name="Mol. Phylogenet. Evol.">
        <title>Genome-scale phylogeny and comparative genomics of the fungal order Sordariales.</title>
        <authorList>
            <person name="Hensen N."/>
            <person name="Bonometti L."/>
            <person name="Westerberg I."/>
            <person name="Brannstrom I.O."/>
            <person name="Guillou S."/>
            <person name="Cros-Aarteil S."/>
            <person name="Calhoun S."/>
            <person name="Haridas S."/>
            <person name="Kuo A."/>
            <person name="Mondo S."/>
            <person name="Pangilinan J."/>
            <person name="Riley R."/>
            <person name="LaButti K."/>
            <person name="Andreopoulos B."/>
            <person name="Lipzen A."/>
            <person name="Chen C."/>
            <person name="Yan M."/>
            <person name="Daum C."/>
            <person name="Ng V."/>
            <person name="Clum A."/>
            <person name="Steindorff A."/>
            <person name="Ohm R.A."/>
            <person name="Martin F."/>
            <person name="Silar P."/>
            <person name="Natvig D.O."/>
            <person name="Lalanne C."/>
            <person name="Gautier V."/>
            <person name="Ament-Velasquez S.L."/>
            <person name="Kruys A."/>
            <person name="Hutchinson M.I."/>
            <person name="Powell A.J."/>
            <person name="Barry K."/>
            <person name="Miller A.N."/>
            <person name="Grigoriev I.V."/>
            <person name="Debuchy R."/>
            <person name="Gladieux P."/>
            <person name="Hiltunen Thoren M."/>
            <person name="Johannesson H."/>
        </authorList>
    </citation>
    <scope>NUCLEOTIDE SEQUENCE</scope>
    <source>
        <strain evidence="7">CBS 731.68</strain>
    </source>
</reference>
<dbReference type="RefSeq" id="XP_062652933.1">
    <property type="nucleotide sequence ID" value="XM_062794322.1"/>
</dbReference>
<dbReference type="PANTHER" id="PTHR43037:SF5">
    <property type="entry name" value="FERULOYL ESTERASE"/>
    <property type="match status" value="1"/>
</dbReference>
<feature type="signal peptide" evidence="4">
    <location>
        <begin position="1"/>
        <end position="19"/>
    </location>
</feature>
<feature type="compositionally biased region" description="Low complexity" evidence="5">
    <location>
        <begin position="303"/>
        <end position="338"/>
    </location>
</feature>
<reference evidence="7" key="2">
    <citation type="submission" date="2023-05" db="EMBL/GenBank/DDBJ databases">
        <authorList>
            <consortium name="Lawrence Berkeley National Laboratory"/>
            <person name="Steindorff A."/>
            <person name="Hensen N."/>
            <person name="Bonometti L."/>
            <person name="Westerberg I."/>
            <person name="Brannstrom I.O."/>
            <person name="Guillou S."/>
            <person name="Cros-Aarteil S."/>
            <person name="Calhoun S."/>
            <person name="Haridas S."/>
            <person name="Kuo A."/>
            <person name="Mondo S."/>
            <person name="Pangilinan J."/>
            <person name="Riley R."/>
            <person name="Labutti K."/>
            <person name="Andreopoulos B."/>
            <person name="Lipzen A."/>
            <person name="Chen C."/>
            <person name="Yanf M."/>
            <person name="Daum C."/>
            <person name="Ng V."/>
            <person name="Clum A."/>
            <person name="Ohm R."/>
            <person name="Martin F."/>
            <person name="Silar P."/>
            <person name="Natvig D."/>
            <person name="Lalanne C."/>
            <person name="Gautier V."/>
            <person name="Ament-Velasquez S.L."/>
            <person name="Kruys A."/>
            <person name="Hutchinson M.I."/>
            <person name="Powell A.J."/>
            <person name="Barry K."/>
            <person name="Miller A.N."/>
            <person name="Grigoriev I.V."/>
            <person name="Debuchy R."/>
            <person name="Gladieux P."/>
            <person name="Thoren M.H."/>
            <person name="Johannesson H."/>
        </authorList>
    </citation>
    <scope>NUCLEOTIDE SEQUENCE</scope>
    <source>
        <strain evidence="7">CBS 731.68</strain>
    </source>
</reference>
<evidence type="ECO:0000259" key="6">
    <source>
        <dbReference type="PROSITE" id="PS51164"/>
    </source>
</evidence>